<dbReference type="PIRSF" id="PIRSF016578">
    <property type="entry name" value="HsaA"/>
    <property type="match status" value="1"/>
</dbReference>
<name>B8HZC4_CYAP4</name>
<geneLocation type="plasmid" evidence="4">
    <name>pP742502</name>
</geneLocation>
<dbReference type="GO" id="GO:0008470">
    <property type="term" value="F:3-methylbutanoyl-CoA dehydrogenase activity"/>
    <property type="evidence" value="ECO:0007669"/>
    <property type="project" value="TreeGrafter"/>
</dbReference>
<dbReference type="HOGENOM" id="CLU_018204_10_0_3"/>
<dbReference type="InterPro" id="IPR013107">
    <property type="entry name" value="Acyl-CoA_DH_C"/>
</dbReference>
<dbReference type="PANTHER" id="PTHR43884">
    <property type="entry name" value="ACYL-COA DEHYDROGENASE"/>
    <property type="match status" value="1"/>
</dbReference>
<dbReference type="InterPro" id="IPR013786">
    <property type="entry name" value="AcylCoA_DH/ox_N"/>
</dbReference>
<dbReference type="InterPro" id="IPR036250">
    <property type="entry name" value="AcylCo_DH-like_C"/>
</dbReference>
<dbReference type="KEGG" id="cyn:Cyan7425_0063"/>
<dbReference type="InterPro" id="IPR009100">
    <property type="entry name" value="AcylCoA_DH/oxidase_NM_dom_sf"/>
</dbReference>
<dbReference type="AlphaFoldDB" id="B8HZC4"/>
<dbReference type="OrthoDB" id="571684at2"/>
<keyword evidence="1" id="KW-0560">Oxidoreductase</keyword>
<feature type="domain" description="Acyl-CoA dehydrogenase C-terminal" evidence="3">
    <location>
        <begin position="245"/>
        <end position="377"/>
    </location>
</feature>
<evidence type="ECO:0000313" key="4">
    <source>
        <dbReference type="EMBL" id="ACL47772.1"/>
    </source>
</evidence>
<feature type="domain" description="Acyl-CoA dehydrogenase/oxidase N-terminal" evidence="2">
    <location>
        <begin position="24"/>
        <end position="120"/>
    </location>
</feature>
<dbReference type="Pfam" id="PF02771">
    <property type="entry name" value="Acyl-CoA_dh_N"/>
    <property type="match status" value="1"/>
</dbReference>
<dbReference type="eggNOG" id="COG1960">
    <property type="taxonomic scope" value="Bacteria"/>
</dbReference>
<reference evidence="4" key="1">
    <citation type="submission" date="2009-01" db="EMBL/GenBank/DDBJ databases">
        <title>Complete sequence of plasmid2 Cyanothece sp. PCC 7425.</title>
        <authorList>
            <consortium name="US DOE Joint Genome Institute"/>
            <person name="Lucas S."/>
            <person name="Copeland A."/>
            <person name="Lapidus A."/>
            <person name="Glavina del Rio T."/>
            <person name="Dalin E."/>
            <person name="Tice H."/>
            <person name="Bruce D."/>
            <person name="Goodwin L."/>
            <person name="Pitluck S."/>
            <person name="Sims D."/>
            <person name="Meineke L."/>
            <person name="Brettin T."/>
            <person name="Detter J.C."/>
            <person name="Han C."/>
            <person name="Larimer F."/>
            <person name="Land M."/>
            <person name="Hauser L."/>
            <person name="Kyrpides N."/>
            <person name="Ovchinnikova G."/>
            <person name="Liberton M."/>
            <person name="Stoeckel J."/>
            <person name="Banerjee A."/>
            <person name="Singh A."/>
            <person name="Page L."/>
            <person name="Sato H."/>
            <person name="Zhao L."/>
            <person name="Sherman L."/>
            <person name="Pakrasi H."/>
            <person name="Richardson P."/>
        </authorList>
    </citation>
    <scope>NUCLEOTIDE SEQUENCE</scope>
    <source>
        <strain evidence="4">PCC 7425</strain>
        <plasmid evidence="4">pP742502</plasmid>
    </source>
</reference>
<dbReference type="Gene3D" id="1.10.540.10">
    <property type="entry name" value="Acyl-CoA dehydrogenase/oxidase, N-terminal domain"/>
    <property type="match status" value="1"/>
</dbReference>
<evidence type="ECO:0000259" key="3">
    <source>
        <dbReference type="Pfam" id="PF08028"/>
    </source>
</evidence>
<dbReference type="EMBL" id="CP001346">
    <property type="protein sequence ID" value="ACL47772.1"/>
    <property type="molecule type" value="Genomic_DNA"/>
</dbReference>
<dbReference type="GO" id="GO:0006552">
    <property type="term" value="P:L-leucine catabolic process"/>
    <property type="evidence" value="ECO:0007669"/>
    <property type="project" value="TreeGrafter"/>
</dbReference>
<dbReference type="GO" id="GO:0050660">
    <property type="term" value="F:flavin adenine dinucleotide binding"/>
    <property type="evidence" value="ECO:0007669"/>
    <property type="project" value="InterPro"/>
</dbReference>
<dbReference type="InterPro" id="IPR037069">
    <property type="entry name" value="AcylCoA_DH/ox_N_sf"/>
</dbReference>
<evidence type="ECO:0000259" key="2">
    <source>
        <dbReference type="Pfam" id="PF02771"/>
    </source>
</evidence>
<accession>B8HZC4</accession>
<dbReference type="Gene3D" id="2.40.110.10">
    <property type="entry name" value="Butyryl-CoA Dehydrogenase, subunit A, domain 2"/>
    <property type="match status" value="1"/>
</dbReference>
<dbReference type="Pfam" id="PF08028">
    <property type="entry name" value="Acyl-CoA_dh_2"/>
    <property type="match status" value="1"/>
</dbReference>
<organism evidence="4">
    <name type="scientific">Cyanothece sp. (strain PCC 7425 / ATCC 29141)</name>
    <dbReference type="NCBI Taxonomy" id="395961"/>
    <lineage>
        <taxon>Bacteria</taxon>
        <taxon>Bacillati</taxon>
        <taxon>Cyanobacteriota</taxon>
        <taxon>Cyanophyceae</taxon>
        <taxon>Gomontiellales</taxon>
        <taxon>Cyanothecaceae</taxon>
        <taxon>Cyanothece</taxon>
    </lineage>
</organism>
<proteinExistence type="predicted"/>
<sequence>MLLTDQITQDLKYSRLKNYREIATALSNQLATTAVERDLIAGLPNDEVQQIRQSGLLPLVVPREYGGIGARWIDAFWTIRELAKADGSIGQLVANHMVLSVLAHVIGTPAQAERYYRATAQHHLFWGNALNARDSRLRIEPEGNHYRVNGVKSFGTGVAVADMRVFAAIQEGIDFPIVFVIPKEREGVTYNNDWNNMGQRRTASGSFTFQNVLVMPDEILGPPSNPHGAFVTFLFVVNQLAKTQVYLGIAQAAFESARAYTVTTARPWLTSGVDSATKDPYTLHHYGDLWMELNAAIALTDQAAQRVQAAWEKGDDLSHEERGEIAINVYAAKALATRFGLDITTRIFEVNGARATAAKYGFDRYWRDLRTFTLHDPVDYKLRDIGNWVLNQDLPIVTQYS</sequence>
<dbReference type="SUPFAM" id="SSF56645">
    <property type="entry name" value="Acyl-CoA dehydrogenase NM domain-like"/>
    <property type="match status" value="1"/>
</dbReference>
<dbReference type="PANTHER" id="PTHR43884:SF12">
    <property type="entry name" value="ISOVALERYL-COA DEHYDROGENASE, MITOCHONDRIAL-RELATED"/>
    <property type="match status" value="1"/>
</dbReference>
<keyword evidence="4" id="KW-0614">Plasmid</keyword>
<evidence type="ECO:0000256" key="1">
    <source>
        <dbReference type="ARBA" id="ARBA00023002"/>
    </source>
</evidence>
<dbReference type="SUPFAM" id="SSF47203">
    <property type="entry name" value="Acyl-CoA dehydrogenase C-terminal domain-like"/>
    <property type="match status" value="1"/>
</dbReference>
<dbReference type="InterPro" id="IPR046373">
    <property type="entry name" value="Acyl-CoA_Oxase/DH_mid-dom_sf"/>
</dbReference>
<dbReference type="Gene3D" id="1.20.140.10">
    <property type="entry name" value="Butyryl-CoA Dehydrogenase, subunit A, domain 3"/>
    <property type="match status" value="1"/>
</dbReference>
<gene>
    <name evidence="4" type="ordered locus">Cyan7425_0063</name>
</gene>
<protein>
    <submittedName>
        <fullName evidence="4">Acyl-CoA dehydrogenase type 2 domain protein</fullName>
    </submittedName>
</protein>